<protein>
    <submittedName>
        <fullName evidence="1">Uncharacterized protein</fullName>
    </submittedName>
</protein>
<dbReference type="RefSeq" id="WP_130189934.1">
    <property type="nucleotide sequence ID" value="NZ_CP035913.1"/>
</dbReference>
<reference evidence="1 2" key="1">
    <citation type="submission" date="2019-02" db="EMBL/GenBank/DDBJ databases">
        <title>Draft Genome Sequences of Six Type Strains of the Genus Massilia.</title>
        <authorList>
            <person name="Miess H."/>
            <person name="Frediansyhah A."/>
            <person name="Gross H."/>
        </authorList>
    </citation>
    <scope>NUCLEOTIDE SEQUENCE [LARGE SCALE GENOMIC DNA]</scope>
    <source>
        <strain evidence="1 2">DSM 17473</strain>
    </source>
</reference>
<name>A0A4P6L5M7_9BURK</name>
<dbReference type="KEGG" id="plue:EWM63_30855"/>
<evidence type="ECO:0000313" key="1">
    <source>
        <dbReference type="EMBL" id="QBE66827.1"/>
    </source>
</evidence>
<evidence type="ECO:0000313" key="2">
    <source>
        <dbReference type="Proteomes" id="UP000290637"/>
    </source>
</evidence>
<accession>A0A4P6L5M7</accession>
<proteinExistence type="predicted"/>
<keyword evidence="2" id="KW-1185">Reference proteome</keyword>
<sequence length="66" mass="7128">MSYLLSYASGVIGYGLSDDLDVAMDQAVQRCEVMQQAATIVNRETYQVVASVEPVGPGLYKAQKAQ</sequence>
<dbReference type="AlphaFoldDB" id="A0A4P6L5M7"/>
<dbReference type="Proteomes" id="UP000290637">
    <property type="component" value="Chromosome"/>
</dbReference>
<dbReference type="EMBL" id="CP035913">
    <property type="protein sequence ID" value="QBE66827.1"/>
    <property type="molecule type" value="Genomic_DNA"/>
</dbReference>
<organism evidence="1 2">
    <name type="scientific">Pseudoduganella lutea</name>
    <dbReference type="NCBI Taxonomy" id="321985"/>
    <lineage>
        <taxon>Bacteria</taxon>
        <taxon>Pseudomonadati</taxon>
        <taxon>Pseudomonadota</taxon>
        <taxon>Betaproteobacteria</taxon>
        <taxon>Burkholderiales</taxon>
        <taxon>Oxalobacteraceae</taxon>
        <taxon>Telluria group</taxon>
        <taxon>Pseudoduganella</taxon>
    </lineage>
</organism>
<gene>
    <name evidence="1" type="ORF">EWM63_30855</name>
</gene>